<dbReference type="PANTHER" id="PTHR10091">
    <property type="entry name" value="ALDOSE-1-EPIMERASE"/>
    <property type="match status" value="1"/>
</dbReference>
<dbReference type="PANTHER" id="PTHR10091:SF0">
    <property type="entry name" value="GALACTOSE MUTAROTASE"/>
    <property type="match status" value="1"/>
</dbReference>
<keyword evidence="6" id="KW-0597">Phosphoprotein</keyword>
<name>A0A841HTH8_9GAMM</name>
<protein>
    <recommendedName>
        <fullName evidence="9">Aldose 1-epimerase</fullName>
        <ecNumber evidence="9">5.1.3.3</ecNumber>
    </recommendedName>
</protein>
<evidence type="ECO:0000256" key="2">
    <source>
        <dbReference type="ARBA" id="ARBA00005028"/>
    </source>
</evidence>
<dbReference type="InterPro" id="IPR008183">
    <property type="entry name" value="Aldose_1/G6P_1-epimerase"/>
</dbReference>
<dbReference type="PIRSF" id="PIRSF005096">
    <property type="entry name" value="GALM"/>
    <property type="match status" value="1"/>
</dbReference>
<gene>
    <name evidence="14" type="ORF">HNQ60_004835</name>
</gene>
<dbReference type="UniPathway" id="UPA00242"/>
<feature type="binding site" evidence="12">
    <location>
        <begin position="115"/>
        <end position="116"/>
    </location>
    <ligand>
        <name>beta-D-galactose</name>
        <dbReference type="ChEBI" id="CHEBI:27667"/>
    </ligand>
</feature>
<dbReference type="GO" id="GO:0005737">
    <property type="term" value="C:cytoplasm"/>
    <property type="evidence" value="ECO:0007669"/>
    <property type="project" value="UniProtKB-SubCell"/>
</dbReference>
<feature type="active site" description="Proton acceptor" evidence="10">
    <location>
        <position position="351"/>
    </location>
</feature>
<keyword evidence="8 9" id="KW-0119">Carbohydrate metabolism</keyword>
<evidence type="ECO:0000256" key="7">
    <source>
        <dbReference type="ARBA" id="ARBA00023235"/>
    </source>
</evidence>
<dbReference type="GO" id="GO:0006006">
    <property type="term" value="P:glucose metabolic process"/>
    <property type="evidence" value="ECO:0007669"/>
    <property type="project" value="TreeGrafter"/>
</dbReference>
<proteinExistence type="inferred from homology"/>
<evidence type="ECO:0000256" key="1">
    <source>
        <dbReference type="ARBA" id="ARBA00004496"/>
    </source>
</evidence>
<feature type="active site" description="Proton donor" evidence="10">
    <location>
        <position position="215"/>
    </location>
</feature>
<keyword evidence="5" id="KW-0963">Cytoplasm</keyword>
<evidence type="ECO:0000256" key="3">
    <source>
        <dbReference type="ARBA" id="ARBA00006206"/>
    </source>
</evidence>
<dbReference type="Pfam" id="PF01263">
    <property type="entry name" value="Aldose_epim"/>
    <property type="match status" value="1"/>
</dbReference>
<dbReference type="EC" id="5.1.3.3" evidence="9"/>
<dbReference type="FunFam" id="2.70.98.10:FF:000003">
    <property type="entry name" value="Aldose 1-epimerase"/>
    <property type="match status" value="1"/>
</dbReference>
<dbReference type="InterPro" id="IPR015443">
    <property type="entry name" value="Aldose_1-epimerase"/>
</dbReference>
<evidence type="ECO:0000313" key="14">
    <source>
        <dbReference type="EMBL" id="MBB6095944.1"/>
    </source>
</evidence>
<keyword evidence="7 9" id="KW-0413">Isomerase</keyword>
<dbReference type="GO" id="GO:0004034">
    <property type="term" value="F:aldose 1-epimerase activity"/>
    <property type="evidence" value="ECO:0007669"/>
    <property type="project" value="UniProtKB-EC"/>
</dbReference>
<evidence type="ECO:0000256" key="9">
    <source>
        <dbReference type="PIRNR" id="PIRNR005096"/>
    </source>
</evidence>
<dbReference type="InterPro" id="IPR011013">
    <property type="entry name" value="Gal_mutarotase_sf_dom"/>
</dbReference>
<comment type="similarity">
    <text evidence="3 9">Belongs to the aldose epimerase family.</text>
</comment>
<comment type="subunit">
    <text evidence="4">Monomer.</text>
</comment>
<reference evidence="14 15" key="1">
    <citation type="submission" date="2020-08" db="EMBL/GenBank/DDBJ databases">
        <title>Genomic Encyclopedia of Type Strains, Phase IV (KMG-IV): sequencing the most valuable type-strain genomes for metagenomic binning, comparative biology and taxonomic classification.</title>
        <authorList>
            <person name="Goeker M."/>
        </authorList>
    </citation>
    <scope>NUCLEOTIDE SEQUENCE [LARGE SCALE GENOMIC DNA]</scope>
    <source>
        <strain evidence="14 15">DSM 26723</strain>
    </source>
</reference>
<dbReference type="Gene3D" id="2.70.98.10">
    <property type="match status" value="1"/>
</dbReference>
<dbReference type="InterPro" id="IPR014718">
    <property type="entry name" value="GH-type_carb-bd"/>
</dbReference>
<evidence type="ECO:0000256" key="11">
    <source>
        <dbReference type="PIRSR" id="PIRSR005096-2"/>
    </source>
</evidence>
<evidence type="ECO:0000256" key="4">
    <source>
        <dbReference type="ARBA" id="ARBA00011245"/>
    </source>
</evidence>
<sequence>MTAFRPVVPALLLALTFVSGCDKPPATSQPTTIAQGVVSRAPFGTLPDGTAVEAFTLTNPSGTSATAISYGGIITSLKVRDNKGKFADVVLGYDTLEGYLKDGSYFGAIIGRYGNRIGGAQFAIDEQTYKLAANNGPNSLHGGLKGFDKVVWAGQTFEKDGDVGVIFTHTSPDGDEGFPGTLSVKVTYTLTKANELAIDYEATTDKPTVVNLTQHSYFNLAGDGSGDVLGHELYVNADNYSAVDKDLIPLGAPVSVEGTPLDFRTSTPIGARIDADNEQIRLGGGYDHNFVINRQGPGMKVAARVTEPKSGRVMEVVTTEPGVQLYTANHLDGKLGKGGRIYNKRGAFCLETQHYPDSPNKPEFPATTLRPGEKYESRTVYAFTTN</sequence>
<feature type="chain" id="PRO_5032799696" description="Aldose 1-epimerase" evidence="13">
    <location>
        <begin position="21"/>
        <end position="386"/>
    </location>
</feature>
<feature type="binding site" evidence="11">
    <location>
        <position position="287"/>
    </location>
    <ligand>
        <name>beta-D-galactose</name>
        <dbReference type="ChEBI" id="CHEBI:27667"/>
    </ligand>
</feature>
<evidence type="ECO:0000256" key="5">
    <source>
        <dbReference type="ARBA" id="ARBA00022490"/>
    </source>
</evidence>
<organism evidence="14 15">
    <name type="scientific">Povalibacter uvarum</name>
    <dbReference type="NCBI Taxonomy" id="732238"/>
    <lineage>
        <taxon>Bacteria</taxon>
        <taxon>Pseudomonadati</taxon>
        <taxon>Pseudomonadota</taxon>
        <taxon>Gammaproteobacteria</taxon>
        <taxon>Steroidobacterales</taxon>
        <taxon>Steroidobacteraceae</taxon>
        <taxon>Povalibacter</taxon>
    </lineage>
</organism>
<comment type="caution">
    <text evidence="14">The sequence shown here is derived from an EMBL/GenBank/DDBJ whole genome shotgun (WGS) entry which is preliminary data.</text>
</comment>
<evidence type="ECO:0000256" key="13">
    <source>
        <dbReference type="SAM" id="SignalP"/>
    </source>
</evidence>
<dbReference type="RefSeq" id="WP_184335329.1">
    <property type="nucleotide sequence ID" value="NZ_JACHHZ010000006.1"/>
</dbReference>
<dbReference type="SUPFAM" id="SSF74650">
    <property type="entry name" value="Galactose mutarotase-like"/>
    <property type="match status" value="1"/>
</dbReference>
<feature type="signal peptide" evidence="13">
    <location>
        <begin position="1"/>
        <end position="20"/>
    </location>
</feature>
<dbReference type="PROSITE" id="PS51257">
    <property type="entry name" value="PROKAR_LIPOPROTEIN"/>
    <property type="match status" value="1"/>
</dbReference>
<dbReference type="InterPro" id="IPR047215">
    <property type="entry name" value="Galactose_mutarotase-like"/>
</dbReference>
<dbReference type="CDD" id="cd09019">
    <property type="entry name" value="galactose_mutarotase_like"/>
    <property type="match status" value="1"/>
</dbReference>
<evidence type="ECO:0000256" key="8">
    <source>
        <dbReference type="ARBA" id="ARBA00023277"/>
    </source>
</evidence>
<dbReference type="GO" id="GO:0030246">
    <property type="term" value="F:carbohydrate binding"/>
    <property type="evidence" value="ECO:0007669"/>
    <property type="project" value="InterPro"/>
</dbReference>
<feature type="binding site" evidence="12">
    <location>
        <begin position="215"/>
        <end position="217"/>
    </location>
    <ligand>
        <name>beta-D-galactose</name>
        <dbReference type="ChEBI" id="CHEBI:27667"/>
    </ligand>
</feature>
<dbReference type="AlphaFoldDB" id="A0A841HTH8"/>
<dbReference type="GO" id="GO:0033499">
    <property type="term" value="P:galactose catabolic process via UDP-galactose, Leloir pathway"/>
    <property type="evidence" value="ECO:0007669"/>
    <property type="project" value="TreeGrafter"/>
</dbReference>
<evidence type="ECO:0000313" key="15">
    <source>
        <dbReference type="Proteomes" id="UP000588068"/>
    </source>
</evidence>
<evidence type="ECO:0000256" key="12">
    <source>
        <dbReference type="PIRSR" id="PIRSR005096-3"/>
    </source>
</evidence>
<evidence type="ECO:0000256" key="10">
    <source>
        <dbReference type="PIRSR" id="PIRSR005096-1"/>
    </source>
</evidence>
<dbReference type="EMBL" id="JACHHZ010000006">
    <property type="protein sequence ID" value="MBB6095944.1"/>
    <property type="molecule type" value="Genomic_DNA"/>
</dbReference>
<dbReference type="NCBIfam" id="NF008277">
    <property type="entry name" value="PRK11055.1"/>
    <property type="match status" value="1"/>
</dbReference>
<comment type="catalytic activity">
    <reaction evidence="9">
        <text>alpha-D-glucose = beta-D-glucose</text>
        <dbReference type="Rhea" id="RHEA:10264"/>
        <dbReference type="ChEBI" id="CHEBI:15903"/>
        <dbReference type="ChEBI" id="CHEBI:17925"/>
        <dbReference type="EC" id="5.1.3.3"/>
    </reaction>
</comment>
<comment type="pathway">
    <text evidence="2 9">Carbohydrate metabolism; hexose metabolism.</text>
</comment>
<dbReference type="Proteomes" id="UP000588068">
    <property type="component" value="Unassembled WGS sequence"/>
</dbReference>
<evidence type="ECO:0000256" key="6">
    <source>
        <dbReference type="ARBA" id="ARBA00022553"/>
    </source>
</evidence>
<keyword evidence="13" id="KW-0732">Signal</keyword>
<keyword evidence="15" id="KW-1185">Reference proteome</keyword>
<accession>A0A841HTH8</accession>
<comment type="subcellular location">
    <subcellularLocation>
        <location evidence="1">Cytoplasm</location>
    </subcellularLocation>
</comment>